<gene>
    <name evidence="2" type="ORF">B0H17DRAFT_1132958</name>
</gene>
<proteinExistence type="predicted"/>
<evidence type="ECO:0000313" key="2">
    <source>
        <dbReference type="EMBL" id="KAJ7692725.1"/>
    </source>
</evidence>
<dbReference type="AlphaFoldDB" id="A0AAD7GIN9"/>
<feature type="region of interest" description="Disordered" evidence="1">
    <location>
        <begin position="93"/>
        <end position="117"/>
    </location>
</feature>
<reference evidence="2" key="1">
    <citation type="submission" date="2023-03" db="EMBL/GenBank/DDBJ databases">
        <title>Massive genome expansion in bonnet fungi (Mycena s.s.) driven by repeated elements and novel gene families across ecological guilds.</title>
        <authorList>
            <consortium name="Lawrence Berkeley National Laboratory"/>
            <person name="Harder C.B."/>
            <person name="Miyauchi S."/>
            <person name="Viragh M."/>
            <person name="Kuo A."/>
            <person name="Thoen E."/>
            <person name="Andreopoulos B."/>
            <person name="Lu D."/>
            <person name="Skrede I."/>
            <person name="Drula E."/>
            <person name="Henrissat B."/>
            <person name="Morin E."/>
            <person name="Kohler A."/>
            <person name="Barry K."/>
            <person name="LaButti K."/>
            <person name="Morin E."/>
            <person name="Salamov A."/>
            <person name="Lipzen A."/>
            <person name="Mereny Z."/>
            <person name="Hegedus B."/>
            <person name="Baldrian P."/>
            <person name="Stursova M."/>
            <person name="Weitz H."/>
            <person name="Taylor A."/>
            <person name="Grigoriev I.V."/>
            <person name="Nagy L.G."/>
            <person name="Martin F."/>
            <person name="Kauserud H."/>
        </authorList>
    </citation>
    <scope>NUCLEOTIDE SEQUENCE</scope>
    <source>
        <strain evidence="2">CBHHK067</strain>
    </source>
</reference>
<name>A0AAD7GIN9_MYCRO</name>
<keyword evidence="3" id="KW-1185">Reference proteome</keyword>
<dbReference type="EMBL" id="JARKIE010000050">
    <property type="protein sequence ID" value="KAJ7692725.1"/>
    <property type="molecule type" value="Genomic_DNA"/>
</dbReference>
<comment type="caution">
    <text evidence="2">The sequence shown here is derived from an EMBL/GenBank/DDBJ whole genome shotgun (WGS) entry which is preliminary data.</text>
</comment>
<feature type="region of interest" description="Disordered" evidence="1">
    <location>
        <begin position="152"/>
        <end position="180"/>
    </location>
</feature>
<evidence type="ECO:0000313" key="3">
    <source>
        <dbReference type="Proteomes" id="UP001221757"/>
    </source>
</evidence>
<organism evidence="2 3">
    <name type="scientific">Mycena rosella</name>
    <name type="common">Pink bonnet</name>
    <name type="synonym">Agaricus rosellus</name>
    <dbReference type="NCBI Taxonomy" id="1033263"/>
    <lineage>
        <taxon>Eukaryota</taxon>
        <taxon>Fungi</taxon>
        <taxon>Dikarya</taxon>
        <taxon>Basidiomycota</taxon>
        <taxon>Agaricomycotina</taxon>
        <taxon>Agaricomycetes</taxon>
        <taxon>Agaricomycetidae</taxon>
        <taxon>Agaricales</taxon>
        <taxon>Marasmiineae</taxon>
        <taxon>Mycenaceae</taxon>
        <taxon>Mycena</taxon>
    </lineage>
</organism>
<dbReference type="Proteomes" id="UP001221757">
    <property type="component" value="Unassembled WGS sequence"/>
</dbReference>
<feature type="compositionally biased region" description="Gly residues" evidence="1">
    <location>
        <begin position="96"/>
        <end position="114"/>
    </location>
</feature>
<accession>A0AAD7GIN9</accession>
<sequence>MPGTFGPIHGTSPQTRHIRRQCTAPGLKHKQLELTTKIETTSGSSTPEIASYNKSYPLLSLLSRTVRGIPFSGPALLCGPSGTRGGPASEKILKGGAAGAGDWGGGGGRRGGTEGIDVLKVGSKPKNTSMSKVLKSIPENSMGAIFEVVGGNSSAGGAFRAPKGSGSYEGMKNSEKSGVG</sequence>
<protein>
    <submittedName>
        <fullName evidence="2">Uncharacterized protein</fullName>
    </submittedName>
</protein>
<evidence type="ECO:0000256" key="1">
    <source>
        <dbReference type="SAM" id="MobiDB-lite"/>
    </source>
</evidence>